<gene>
    <name evidence="2" type="ORF">GM658_28515</name>
</gene>
<dbReference type="InterPro" id="IPR025157">
    <property type="entry name" value="Hemagglutinin_rpt"/>
</dbReference>
<reference evidence="2 3" key="1">
    <citation type="submission" date="2019-11" db="EMBL/GenBank/DDBJ databases">
        <title>Type strains purchased from KCTC, JCM and DSMZ.</title>
        <authorList>
            <person name="Lu H."/>
        </authorList>
    </citation>
    <scope>NUCLEOTIDE SEQUENCE [LARGE SCALE GENOMIC DNA]</scope>
    <source>
        <strain evidence="2 3">JCM 31587</strain>
    </source>
</reference>
<comment type="caution">
    <text evidence="2">The sequence shown here is derived from an EMBL/GenBank/DDBJ whole genome shotgun (WGS) entry which is preliminary data.</text>
</comment>
<evidence type="ECO:0008006" key="4">
    <source>
        <dbReference type="Google" id="ProtNLM"/>
    </source>
</evidence>
<dbReference type="GO" id="GO:0003824">
    <property type="term" value="F:catalytic activity"/>
    <property type="evidence" value="ECO:0007669"/>
    <property type="project" value="UniProtKB-ARBA"/>
</dbReference>
<dbReference type="EMBL" id="WNKX01000056">
    <property type="protein sequence ID" value="MTW14564.1"/>
    <property type="molecule type" value="Genomic_DNA"/>
</dbReference>
<dbReference type="Pfam" id="PF13332">
    <property type="entry name" value="Fil_haemagg_2"/>
    <property type="match status" value="1"/>
</dbReference>
<keyword evidence="3" id="KW-1185">Reference proteome</keyword>
<dbReference type="RefSeq" id="WP_155457495.1">
    <property type="nucleotide sequence ID" value="NZ_WNKX01000056.1"/>
</dbReference>
<accession>A0A6L6QR32</accession>
<organism evidence="2 3">
    <name type="scientific">Massilia eburnea</name>
    <dbReference type="NCBI Taxonomy" id="1776165"/>
    <lineage>
        <taxon>Bacteria</taxon>
        <taxon>Pseudomonadati</taxon>
        <taxon>Pseudomonadota</taxon>
        <taxon>Betaproteobacteria</taxon>
        <taxon>Burkholderiales</taxon>
        <taxon>Oxalobacteraceae</taxon>
        <taxon>Telluria group</taxon>
        <taxon>Massilia</taxon>
    </lineage>
</organism>
<dbReference type="Proteomes" id="UP000472320">
    <property type="component" value="Unassembled WGS sequence"/>
</dbReference>
<dbReference type="OrthoDB" id="5666689at2"/>
<evidence type="ECO:0000256" key="1">
    <source>
        <dbReference type="SAM" id="MobiDB-lite"/>
    </source>
</evidence>
<name>A0A6L6QR32_9BURK</name>
<proteinExistence type="predicted"/>
<sequence length="336" mass="34191">MFWGLFKCPGLKHVTAGNDVNITAKSIDITALDNTVSSQTADSNLKFDAFARVSSPLIDLVNNVNVASKSDGRVNAMQGIAAAGKNHSAGTEVGVGFQVGAQTGVYVYAAANVGNGHNNSDSTINNNTQLKADTINLHCKGDTTLRGATATADTINADVGGKLAVESVQDTSKEETSQTGVGVRVQVGFGVWSASGNVSQANSHGSSTSVGQQSGLFAGDGGYHVKADTVDLKGGAIVSSNTTDSELTTNALTTSNLENKMSYSASYVSMAGGIGGGSDFGKKDDQGKTIPYTSNSNAFGSAKDGNATPGLPMYQRVATAPPPTLLSPTARSPLAA</sequence>
<feature type="region of interest" description="Disordered" evidence="1">
    <location>
        <begin position="285"/>
        <end position="336"/>
    </location>
</feature>
<dbReference type="AlphaFoldDB" id="A0A6L6QR32"/>
<evidence type="ECO:0000313" key="3">
    <source>
        <dbReference type="Proteomes" id="UP000472320"/>
    </source>
</evidence>
<feature type="compositionally biased region" description="Low complexity" evidence="1">
    <location>
        <begin position="326"/>
        <end position="336"/>
    </location>
</feature>
<evidence type="ECO:0000313" key="2">
    <source>
        <dbReference type="EMBL" id="MTW14564.1"/>
    </source>
</evidence>
<protein>
    <recommendedName>
        <fullName evidence="4">Adhesin</fullName>
    </recommendedName>
</protein>